<evidence type="ECO:0000259" key="5">
    <source>
        <dbReference type="PROSITE" id="PS50887"/>
    </source>
</evidence>
<keyword evidence="4" id="KW-0812">Transmembrane</keyword>
<protein>
    <recommendedName>
        <fullName evidence="1">diguanylate cyclase</fullName>
        <ecNumber evidence="1">2.7.7.65</ecNumber>
    </recommendedName>
</protein>
<dbReference type="InterPro" id="IPR000160">
    <property type="entry name" value="GGDEF_dom"/>
</dbReference>
<dbReference type="InterPro" id="IPR029787">
    <property type="entry name" value="Nucleotide_cyclase"/>
</dbReference>
<dbReference type="Pfam" id="PF22588">
    <property type="entry name" value="dCache_1_like"/>
    <property type="match status" value="1"/>
</dbReference>
<dbReference type="InterPro" id="IPR050469">
    <property type="entry name" value="Diguanylate_Cyclase"/>
</dbReference>
<dbReference type="GO" id="GO:0043709">
    <property type="term" value="P:cell adhesion involved in single-species biofilm formation"/>
    <property type="evidence" value="ECO:0007669"/>
    <property type="project" value="TreeGrafter"/>
</dbReference>
<evidence type="ECO:0000313" key="7">
    <source>
        <dbReference type="Proteomes" id="UP000332515"/>
    </source>
</evidence>
<feature type="compositionally biased region" description="Basic and acidic residues" evidence="3">
    <location>
        <begin position="388"/>
        <end position="397"/>
    </location>
</feature>
<dbReference type="CDD" id="cd01949">
    <property type="entry name" value="GGDEF"/>
    <property type="match status" value="1"/>
</dbReference>
<gene>
    <name evidence="6" type="ORF">F0357_01970</name>
</gene>
<evidence type="ECO:0000256" key="3">
    <source>
        <dbReference type="SAM" id="MobiDB-lite"/>
    </source>
</evidence>
<evidence type="ECO:0000256" key="2">
    <source>
        <dbReference type="ARBA" id="ARBA00034247"/>
    </source>
</evidence>
<evidence type="ECO:0000256" key="1">
    <source>
        <dbReference type="ARBA" id="ARBA00012528"/>
    </source>
</evidence>
<dbReference type="EMBL" id="VWNA01000001">
    <property type="protein sequence ID" value="MQT11460.1"/>
    <property type="molecule type" value="Genomic_DNA"/>
</dbReference>
<dbReference type="PROSITE" id="PS50887">
    <property type="entry name" value="GGDEF"/>
    <property type="match status" value="1"/>
</dbReference>
<dbReference type="Gene3D" id="3.30.70.270">
    <property type="match status" value="1"/>
</dbReference>
<evidence type="ECO:0000256" key="4">
    <source>
        <dbReference type="SAM" id="Phobius"/>
    </source>
</evidence>
<dbReference type="SMART" id="SM00267">
    <property type="entry name" value="GGDEF"/>
    <property type="match status" value="1"/>
</dbReference>
<organism evidence="6 7">
    <name type="scientific">Segnochrobactrum spirostomi</name>
    <dbReference type="NCBI Taxonomy" id="2608987"/>
    <lineage>
        <taxon>Bacteria</taxon>
        <taxon>Pseudomonadati</taxon>
        <taxon>Pseudomonadota</taxon>
        <taxon>Alphaproteobacteria</taxon>
        <taxon>Hyphomicrobiales</taxon>
        <taxon>Segnochrobactraceae</taxon>
        <taxon>Segnochrobactrum</taxon>
    </lineage>
</organism>
<keyword evidence="4" id="KW-0472">Membrane</keyword>
<dbReference type="RefSeq" id="WP_153478170.1">
    <property type="nucleotide sequence ID" value="NZ_VWNA01000001.1"/>
</dbReference>
<dbReference type="Gene3D" id="3.30.450.20">
    <property type="entry name" value="PAS domain"/>
    <property type="match status" value="1"/>
</dbReference>
<dbReference type="GO" id="GO:1902201">
    <property type="term" value="P:negative regulation of bacterial-type flagellum-dependent cell motility"/>
    <property type="evidence" value="ECO:0007669"/>
    <property type="project" value="TreeGrafter"/>
</dbReference>
<dbReference type="Proteomes" id="UP000332515">
    <property type="component" value="Unassembled WGS sequence"/>
</dbReference>
<comment type="caution">
    <text evidence="6">The sequence shown here is derived from an EMBL/GenBank/DDBJ whole genome shotgun (WGS) entry which is preliminary data.</text>
</comment>
<dbReference type="InterPro" id="IPR054327">
    <property type="entry name" value="His-kinase-like_sensor"/>
</dbReference>
<feature type="region of interest" description="Disordered" evidence="3">
    <location>
        <begin position="385"/>
        <end position="406"/>
    </location>
</feature>
<proteinExistence type="predicted"/>
<dbReference type="NCBIfam" id="TIGR00254">
    <property type="entry name" value="GGDEF"/>
    <property type="match status" value="1"/>
</dbReference>
<dbReference type="EC" id="2.7.7.65" evidence="1"/>
<dbReference type="InterPro" id="IPR043128">
    <property type="entry name" value="Rev_trsase/Diguanyl_cyclase"/>
</dbReference>
<dbReference type="SUPFAM" id="SSF55073">
    <property type="entry name" value="Nucleotide cyclase"/>
    <property type="match status" value="1"/>
</dbReference>
<keyword evidence="7" id="KW-1185">Reference proteome</keyword>
<dbReference type="GO" id="GO:0005886">
    <property type="term" value="C:plasma membrane"/>
    <property type="evidence" value="ECO:0007669"/>
    <property type="project" value="TreeGrafter"/>
</dbReference>
<feature type="domain" description="GGDEF" evidence="5">
    <location>
        <begin position="247"/>
        <end position="383"/>
    </location>
</feature>
<dbReference type="CDD" id="cd12915">
    <property type="entry name" value="PDC2_DGC_like"/>
    <property type="match status" value="1"/>
</dbReference>
<accession>A0A6A7XXQ0</accession>
<dbReference type="GO" id="GO:0052621">
    <property type="term" value="F:diguanylate cyclase activity"/>
    <property type="evidence" value="ECO:0007669"/>
    <property type="project" value="UniProtKB-EC"/>
</dbReference>
<dbReference type="PANTHER" id="PTHR45138:SF9">
    <property type="entry name" value="DIGUANYLATE CYCLASE DGCM-RELATED"/>
    <property type="match status" value="1"/>
</dbReference>
<evidence type="ECO:0000313" key="6">
    <source>
        <dbReference type="EMBL" id="MQT11460.1"/>
    </source>
</evidence>
<comment type="catalytic activity">
    <reaction evidence="2">
        <text>2 GTP = 3',3'-c-di-GMP + 2 diphosphate</text>
        <dbReference type="Rhea" id="RHEA:24898"/>
        <dbReference type="ChEBI" id="CHEBI:33019"/>
        <dbReference type="ChEBI" id="CHEBI:37565"/>
        <dbReference type="ChEBI" id="CHEBI:58805"/>
        <dbReference type="EC" id="2.7.7.65"/>
    </reaction>
</comment>
<name>A0A6A7XXQ0_9HYPH</name>
<keyword evidence="4" id="KW-1133">Transmembrane helix</keyword>
<dbReference type="AlphaFoldDB" id="A0A6A7XXQ0"/>
<dbReference type="PANTHER" id="PTHR45138">
    <property type="entry name" value="REGULATORY COMPONENTS OF SENSORY TRANSDUCTION SYSTEM"/>
    <property type="match status" value="1"/>
</dbReference>
<dbReference type="FunFam" id="3.30.70.270:FF:000001">
    <property type="entry name" value="Diguanylate cyclase domain protein"/>
    <property type="match status" value="1"/>
</dbReference>
<sequence length="406" mass="43632">MVFDGAGQLVSGAGDLPIGSARDALYRDLASQAGARASLSKPFADPDSDHMSVALTRRLSSPDGTPSDLVALTLRLSYFRDLFVKLAVGDGGAVALIRADGTVLLRQPSSGALRTNADVADRPAFRAMLAEPSGLIDLPHATAGAPRLVAFGAIPRFSLIAAVSTSYTSIYGGWEWRAIAMGAVMFGVCFLALMLAVALRQELKRRVRAETHLATLAITDPLTGLANRRRFDEVLEREWRRTGRTGSSLALLMIDADRFKDLNDMFGHLRGDEILRALARIIAQSVRETEDLAARYGGEEFAVILPDISADEALRVAERIRVRTGQERVQASRSVSWDLSVSIGVAFARPDLSAQAIDLIEAADRALYAAKDGGRDRVVVTIMTEPGEAPRHQDRADGAALRSPAG</sequence>
<feature type="transmembrane region" description="Helical" evidence="4">
    <location>
        <begin position="176"/>
        <end position="199"/>
    </location>
</feature>
<dbReference type="Pfam" id="PF00990">
    <property type="entry name" value="GGDEF"/>
    <property type="match status" value="1"/>
</dbReference>
<reference evidence="6 7" key="1">
    <citation type="submission" date="2019-09" db="EMBL/GenBank/DDBJ databases">
        <title>Segnochrobactrum spirostomi gen. nov., sp. nov., isolated from the ciliate Spirostomum cf. yagiui and description of a novel family, Segnochrobactraceae fam. nov. within the order Rhizobiales of the class Alphaproteobacteria.</title>
        <authorList>
            <person name="Akter S."/>
            <person name="Shazib S.U.A."/>
            <person name="Shin M.K."/>
        </authorList>
    </citation>
    <scope>NUCLEOTIDE SEQUENCE [LARGE SCALE GENOMIC DNA]</scope>
    <source>
        <strain evidence="6 7">Sp-1</strain>
    </source>
</reference>